<dbReference type="KEGG" id="vg:63026050"/>
<reference evidence="1 2" key="1">
    <citation type="submission" date="2018-09" db="EMBL/GenBank/DDBJ databases">
        <authorList>
            <person name="Pope W.H."/>
            <person name="Garlena R.A."/>
            <person name="Russell D.A."/>
            <person name="Jacobs-Sera D."/>
            <person name="Hatfull G.F."/>
        </authorList>
    </citation>
    <scope>NUCLEOTIDE SEQUENCE [LARGE SCALE GENOMIC DNA]</scope>
</reference>
<accession>A0A3G3M8Z3</accession>
<evidence type="ECO:0000313" key="2">
    <source>
        <dbReference type="Proteomes" id="UP000268332"/>
    </source>
</evidence>
<dbReference type="Proteomes" id="UP000268332">
    <property type="component" value="Segment"/>
</dbReference>
<sequence>MTAQQMLTMTESDANYAKAAEMIVAALEDTDRDHPATADEVLEITGELPPVRSAGQILPAHIDDVQARTAAIGRNAGGYYLRRVRSNGRS</sequence>
<organism evidence="1 2">
    <name type="scientific">Gordonia phage Kroos</name>
    <dbReference type="NCBI Taxonomy" id="2483671"/>
    <lineage>
        <taxon>Viruses</taxon>
        <taxon>Duplodnaviria</taxon>
        <taxon>Heunggongvirae</taxon>
        <taxon>Uroviricota</taxon>
        <taxon>Caudoviricetes</taxon>
        <taxon>Stackebrandtviridae</taxon>
        <taxon>Schenleyvirinae</taxon>
        <taxon>Kroosvirus</taxon>
        <taxon>Kroosvirus kroos</taxon>
    </lineage>
</organism>
<dbReference type="RefSeq" id="YP_010001545.1">
    <property type="nucleotide sequence ID" value="NC_053234.1"/>
</dbReference>
<gene>
    <name evidence="1" type="primary">3</name>
    <name evidence="1" type="ORF">SEA_KROOS_3</name>
</gene>
<name>A0A3G3M8Z3_9CAUD</name>
<protein>
    <submittedName>
        <fullName evidence="1">Uncharacterized protein</fullName>
    </submittedName>
</protein>
<evidence type="ECO:0000313" key="1">
    <source>
        <dbReference type="EMBL" id="AYR02982.1"/>
    </source>
</evidence>
<dbReference type="GeneID" id="63026050"/>
<keyword evidence="2" id="KW-1185">Reference proteome</keyword>
<dbReference type="EMBL" id="MH976513">
    <property type="protein sequence ID" value="AYR02982.1"/>
    <property type="molecule type" value="Genomic_DNA"/>
</dbReference>
<proteinExistence type="predicted"/>